<dbReference type="InterPro" id="IPR000315">
    <property type="entry name" value="Znf_B-box"/>
</dbReference>
<dbReference type="InterPro" id="IPR001841">
    <property type="entry name" value="Znf_RING"/>
</dbReference>
<dbReference type="InterPro" id="IPR013320">
    <property type="entry name" value="ConA-like_dom_sf"/>
</dbReference>
<dbReference type="PROSITE" id="PS50089">
    <property type="entry name" value="ZF_RING_2"/>
    <property type="match status" value="1"/>
</dbReference>
<dbReference type="SMART" id="SM00184">
    <property type="entry name" value="RING"/>
    <property type="match status" value="1"/>
</dbReference>
<dbReference type="SUPFAM" id="SSF57845">
    <property type="entry name" value="B-box zinc-binding domain"/>
    <property type="match status" value="1"/>
</dbReference>
<dbReference type="Proteomes" id="UP001152836">
    <property type="component" value="Unassembled WGS sequence"/>
</dbReference>
<reference evidence="8" key="1">
    <citation type="submission" date="2022-06" db="EMBL/GenBank/DDBJ databases">
        <authorList>
            <person name="Andreotti S."/>
            <person name="Wyler E."/>
        </authorList>
    </citation>
    <scope>NUCLEOTIDE SEQUENCE</scope>
</reference>
<dbReference type="InterPro" id="IPR013083">
    <property type="entry name" value="Znf_RING/FYVE/PHD"/>
</dbReference>
<dbReference type="PROSITE" id="PS50119">
    <property type="entry name" value="ZF_BBOX"/>
    <property type="match status" value="1"/>
</dbReference>
<gene>
    <name evidence="8" type="primary">Trim43a</name>
    <name evidence="8" type="ORF">PHOROB_LOCUS1737</name>
</gene>
<dbReference type="InterPro" id="IPR001870">
    <property type="entry name" value="B30.2/SPRY"/>
</dbReference>
<evidence type="ECO:0000256" key="3">
    <source>
        <dbReference type="ARBA" id="ARBA00022833"/>
    </source>
</evidence>
<dbReference type="EMBL" id="CALSGD010000279">
    <property type="protein sequence ID" value="CAH6777902.1"/>
    <property type="molecule type" value="Genomic_DNA"/>
</dbReference>
<dbReference type="InterPro" id="IPR003877">
    <property type="entry name" value="SPRY_dom"/>
</dbReference>
<dbReference type="SUPFAM" id="SSF49899">
    <property type="entry name" value="Concanavalin A-like lectins/glucanases"/>
    <property type="match status" value="1"/>
</dbReference>
<protein>
    <submittedName>
        <fullName evidence="8">Trim43a protein</fullName>
    </submittedName>
</protein>
<dbReference type="Pfam" id="PF00622">
    <property type="entry name" value="SPRY"/>
    <property type="match status" value="1"/>
</dbReference>
<evidence type="ECO:0000256" key="2">
    <source>
        <dbReference type="ARBA" id="ARBA00022771"/>
    </source>
</evidence>
<evidence type="ECO:0000259" key="7">
    <source>
        <dbReference type="PROSITE" id="PS50188"/>
    </source>
</evidence>
<organism evidence="8 9">
    <name type="scientific">Phodopus roborovskii</name>
    <name type="common">Roborovski's desert hamster</name>
    <name type="synonym">Cricetulus roborovskii</name>
    <dbReference type="NCBI Taxonomy" id="109678"/>
    <lineage>
        <taxon>Eukaryota</taxon>
        <taxon>Metazoa</taxon>
        <taxon>Chordata</taxon>
        <taxon>Craniata</taxon>
        <taxon>Vertebrata</taxon>
        <taxon>Euteleostomi</taxon>
        <taxon>Mammalia</taxon>
        <taxon>Eutheria</taxon>
        <taxon>Euarchontoglires</taxon>
        <taxon>Glires</taxon>
        <taxon>Rodentia</taxon>
        <taxon>Myomorpha</taxon>
        <taxon>Muroidea</taxon>
        <taxon>Cricetidae</taxon>
        <taxon>Cricetinae</taxon>
        <taxon>Phodopus</taxon>
    </lineage>
</organism>
<feature type="domain" description="B30.2/SPRY" evidence="7">
    <location>
        <begin position="268"/>
        <end position="449"/>
    </location>
</feature>
<evidence type="ECO:0000259" key="5">
    <source>
        <dbReference type="PROSITE" id="PS50089"/>
    </source>
</evidence>
<keyword evidence="2 4" id="KW-0863">Zinc-finger</keyword>
<sequence length="449" mass="51892">MESHISQAFQEELTCFICLNCLIDPVTISCGHSFCRACLFLLQEDIEVPVHCPMCRAPFCQTDFRTNIVLKKLASVARRASLLKSLREEHRCATHKETKRMFCVEERLYLCQRCSASPEHSAHTHCAIETAAEGQMEKLLKQMVSVWEKIQENQKNLEAMNTMINQWQEYLTQREEMIRTEYRTWEPVPRKEEEQHIESMKKEGHCVCEKLRERRAMMIVKSNELKEMYQQLIAMSQEQHLLLLQDLDDMFQKNESLQLSMPQAMKPELSARPITGLTEKFQSFLGKVHFWKKASTTCKTNLFNVMRQICFGPQHENPSVDLLRCCISSWGSEGYSSGKYYWEVVVKDSWDWAVGVSIGSFLGQRNPCFKSEVKLLVCVNEGDHYNLLTTWPIMHLCIEKPVGQVGVLLDCDDRCLSFLDVAKNSLIFKFPPGSISLPVQPFFCTGKTI</sequence>
<dbReference type="InterPro" id="IPR017907">
    <property type="entry name" value="Znf_RING_CS"/>
</dbReference>
<name>A0AAU9YRG2_PHORO</name>
<proteinExistence type="predicted"/>
<evidence type="ECO:0000256" key="4">
    <source>
        <dbReference type="PROSITE-ProRule" id="PRU00024"/>
    </source>
</evidence>
<dbReference type="PRINTS" id="PR01407">
    <property type="entry name" value="BUTYPHLNCDUF"/>
</dbReference>
<dbReference type="GO" id="GO:0008270">
    <property type="term" value="F:zinc ion binding"/>
    <property type="evidence" value="ECO:0007669"/>
    <property type="project" value="UniProtKB-KW"/>
</dbReference>
<feature type="domain" description="RING-type" evidence="5">
    <location>
        <begin position="15"/>
        <end position="56"/>
    </location>
</feature>
<evidence type="ECO:0000313" key="9">
    <source>
        <dbReference type="Proteomes" id="UP001152836"/>
    </source>
</evidence>
<evidence type="ECO:0000313" key="8">
    <source>
        <dbReference type="EMBL" id="CAH6777902.1"/>
    </source>
</evidence>
<keyword evidence="1" id="KW-0479">Metal-binding</keyword>
<dbReference type="InterPro" id="IPR043136">
    <property type="entry name" value="B30.2/SPRY_sf"/>
</dbReference>
<feature type="domain" description="B box-type" evidence="6">
    <location>
        <begin position="87"/>
        <end position="130"/>
    </location>
</feature>
<dbReference type="PROSITE" id="PS50188">
    <property type="entry name" value="B302_SPRY"/>
    <property type="match status" value="1"/>
</dbReference>
<dbReference type="Gene3D" id="2.60.120.920">
    <property type="match status" value="1"/>
</dbReference>
<comment type="caution">
    <text evidence="8">The sequence shown here is derived from an EMBL/GenBank/DDBJ whole genome shotgun (WGS) entry which is preliminary data.</text>
</comment>
<dbReference type="PROSITE" id="PS00518">
    <property type="entry name" value="ZF_RING_1"/>
    <property type="match status" value="1"/>
</dbReference>
<dbReference type="InterPro" id="IPR003879">
    <property type="entry name" value="Butyrophylin_SPRY"/>
</dbReference>
<dbReference type="Pfam" id="PF15227">
    <property type="entry name" value="zf-C3HC4_4"/>
    <property type="match status" value="1"/>
</dbReference>
<evidence type="ECO:0000259" key="6">
    <source>
        <dbReference type="PROSITE" id="PS50119"/>
    </source>
</evidence>
<evidence type="ECO:0000256" key="1">
    <source>
        <dbReference type="ARBA" id="ARBA00022723"/>
    </source>
</evidence>
<keyword evidence="9" id="KW-1185">Reference proteome</keyword>
<dbReference type="Gene3D" id="3.30.40.10">
    <property type="entry name" value="Zinc/RING finger domain, C3HC4 (zinc finger)"/>
    <property type="match status" value="1"/>
</dbReference>
<dbReference type="AlphaFoldDB" id="A0AAU9YRG2"/>
<dbReference type="PANTHER" id="PTHR24103">
    <property type="entry name" value="E3 UBIQUITIN-PROTEIN LIGASE TRIM"/>
    <property type="match status" value="1"/>
</dbReference>
<keyword evidence="3" id="KW-0862">Zinc</keyword>
<dbReference type="Gene3D" id="3.30.160.60">
    <property type="entry name" value="Classic Zinc Finger"/>
    <property type="match status" value="1"/>
</dbReference>
<dbReference type="SUPFAM" id="SSF57850">
    <property type="entry name" value="RING/U-box"/>
    <property type="match status" value="1"/>
</dbReference>
<dbReference type="InterPro" id="IPR050143">
    <property type="entry name" value="TRIM/RBCC"/>
</dbReference>
<accession>A0AAU9YRG2</accession>